<evidence type="ECO:0000259" key="1">
    <source>
        <dbReference type="Pfam" id="PF02589"/>
    </source>
</evidence>
<sequence>MKMRMDAREEILGRLRGRLGRDAGNAAHGRAAIERCLSERIAGPRPPLPGDFLERFRARAQALATTLDVVAGRREVAAAVARYLRAQALPLQAVCWPALADLDWAAQGVVTTVRPVQADDPVGITGCFAALAETGTLVLCSSANTPAATSLLPETHIAVLSASRIVADMEMAWALLRDELAELPRAVNFVSGPSRTGDIEQTIVLGAHGPYRVHVVVVNDQ</sequence>
<accession>A0A7Z7MUR0</accession>
<dbReference type="AlphaFoldDB" id="A0A7Z7MUR0"/>
<protein>
    <recommendedName>
        <fullName evidence="1">LUD domain-containing protein</fullName>
    </recommendedName>
</protein>
<dbReference type="InterPro" id="IPR003741">
    <property type="entry name" value="LUD_dom"/>
</dbReference>
<dbReference type="EMBL" id="LT837803">
    <property type="protein sequence ID" value="SMB24222.1"/>
    <property type="molecule type" value="Genomic_DNA"/>
</dbReference>
<dbReference type="Proteomes" id="UP000242886">
    <property type="component" value="Chromosome SDENCHOL"/>
</dbReference>
<dbReference type="InterPro" id="IPR024185">
    <property type="entry name" value="FTHF_cligase-like_sf"/>
</dbReference>
<dbReference type="PANTHER" id="PTHR43682">
    <property type="entry name" value="LACTATE UTILIZATION PROTEIN C"/>
    <property type="match status" value="1"/>
</dbReference>
<feature type="domain" description="LUD" evidence="1">
    <location>
        <begin position="110"/>
        <end position="218"/>
    </location>
</feature>
<dbReference type="PANTHER" id="PTHR43682:SF1">
    <property type="entry name" value="LACTATE UTILIZATION PROTEIN C"/>
    <property type="match status" value="1"/>
</dbReference>
<dbReference type="RefSeq" id="WP_231912915.1">
    <property type="nucleotide sequence ID" value="NZ_LT837803.1"/>
</dbReference>
<name>A0A7Z7MUR0_9PROT</name>
<dbReference type="SUPFAM" id="SSF100950">
    <property type="entry name" value="NagB/RpiA/CoA transferase-like"/>
    <property type="match status" value="1"/>
</dbReference>
<organism evidence="2 3">
    <name type="scientific">Sterolibacterium denitrificans</name>
    <dbReference type="NCBI Taxonomy" id="157592"/>
    <lineage>
        <taxon>Bacteria</taxon>
        <taxon>Pseudomonadati</taxon>
        <taxon>Pseudomonadota</taxon>
        <taxon>Betaproteobacteria</taxon>
        <taxon>Nitrosomonadales</taxon>
        <taxon>Sterolibacteriaceae</taxon>
        <taxon>Sterolibacterium</taxon>
    </lineage>
</organism>
<dbReference type="Gene3D" id="3.40.50.10420">
    <property type="entry name" value="NagB/RpiA/CoA transferase-like"/>
    <property type="match status" value="1"/>
</dbReference>
<keyword evidence="3" id="KW-1185">Reference proteome</keyword>
<dbReference type="Pfam" id="PF02589">
    <property type="entry name" value="LUD_dom"/>
    <property type="match status" value="1"/>
</dbReference>
<evidence type="ECO:0000313" key="3">
    <source>
        <dbReference type="Proteomes" id="UP000242886"/>
    </source>
</evidence>
<reference evidence="2" key="1">
    <citation type="submission" date="2017-03" db="EMBL/GenBank/DDBJ databases">
        <authorList>
            <consortium name="AG Boll"/>
        </authorList>
    </citation>
    <scope>NUCLEOTIDE SEQUENCE [LARGE SCALE GENOMIC DNA]</scope>
    <source>
        <strain evidence="2">Chol</strain>
    </source>
</reference>
<evidence type="ECO:0000313" key="2">
    <source>
        <dbReference type="EMBL" id="SMB24222.1"/>
    </source>
</evidence>
<proteinExistence type="predicted"/>
<dbReference type="InterPro" id="IPR037171">
    <property type="entry name" value="NagB/RpiA_transferase-like"/>
</dbReference>
<gene>
    <name evidence="2" type="ORF">SDENCHOL_11013</name>
</gene>